<evidence type="ECO:0000256" key="2">
    <source>
        <dbReference type="ARBA" id="ARBA00022801"/>
    </source>
</evidence>
<keyword evidence="5" id="KW-1185">Reference proteome</keyword>
<evidence type="ECO:0000313" key="4">
    <source>
        <dbReference type="EMBL" id="GID75218.1"/>
    </source>
</evidence>
<dbReference type="PRINTS" id="PR00922">
    <property type="entry name" value="DADACBPTASE3"/>
</dbReference>
<dbReference type="Gene3D" id="3.40.710.10">
    <property type="entry name" value="DD-peptidase/beta-lactamase superfamily"/>
    <property type="match status" value="2"/>
</dbReference>
<dbReference type="Proteomes" id="UP000609879">
    <property type="component" value="Unassembled WGS sequence"/>
</dbReference>
<dbReference type="PANTHER" id="PTHR30023:SF0">
    <property type="entry name" value="PENICILLIN-SENSITIVE CARBOXYPEPTIDASE A"/>
    <property type="match status" value="1"/>
</dbReference>
<reference evidence="4 5" key="1">
    <citation type="submission" date="2021-01" db="EMBL/GenBank/DDBJ databases">
        <title>Whole genome shotgun sequence of Actinoplanes deccanensis NBRC 13994.</title>
        <authorList>
            <person name="Komaki H."/>
            <person name="Tamura T."/>
        </authorList>
    </citation>
    <scope>NUCLEOTIDE SEQUENCE [LARGE SCALE GENOMIC DNA]</scope>
    <source>
        <strain evidence="4 5">NBRC 13994</strain>
    </source>
</reference>
<dbReference type="InterPro" id="IPR000667">
    <property type="entry name" value="Peptidase_S13"/>
</dbReference>
<feature type="compositionally biased region" description="Basic and acidic residues" evidence="3">
    <location>
        <begin position="137"/>
        <end position="173"/>
    </location>
</feature>
<dbReference type="Gene3D" id="3.50.80.20">
    <property type="entry name" value="D-Ala-D-Ala carboxypeptidase C, peptidase S13"/>
    <property type="match status" value="1"/>
</dbReference>
<evidence type="ECO:0008006" key="6">
    <source>
        <dbReference type="Google" id="ProtNLM"/>
    </source>
</evidence>
<evidence type="ECO:0000256" key="3">
    <source>
        <dbReference type="SAM" id="MobiDB-lite"/>
    </source>
</evidence>
<proteinExistence type="inferred from homology"/>
<feature type="region of interest" description="Disordered" evidence="3">
    <location>
        <begin position="1"/>
        <end position="181"/>
    </location>
</feature>
<dbReference type="Pfam" id="PF02113">
    <property type="entry name" value="Peptidase_S13"/>
    <property type="match status" value="2"/>
</dbReference>
<feature type="compositionally biased region" description="Low complexity" evidence="3">
    <location>
        <begin position="214"/>
        <end position="232"/>
    </location>
</feature>
<evidence type="ECO:0000313" key="5">
    <source>
        <dbReference type="Proteomes" id="UP000609879"/>
    </source>
</evidence>
<feature type="compositionally biased region" description="Low complexity" evidence="3">
    <location>
        <begin position="22"/>
        <end position="43"/>
    </location>
</feature>
<dbReference type="PANTHER" id="PTHR30023">
    <property type="entry name" value="D-ALANYL-D-ALANINE CARBOXYPEPTIDASE"/>
    <property type="match status" value="1"/>
</dbReference>
<dbReference type="SUPFAM" id="SSF56601">
    <property type="entry name" value="beta-lactamase/transpeptidase-like"/>
    <property type="match status" value="1"/>
</dbReference>
<organism evidence="4 5">
    <name type="scientific">Paractinoplanes deccanensis</name>
    <dbReference type="NCBI Taxonomy" id="113561"/>
    <lineage>
        <taxon>Bacteria</taxon>
        <taxon>Bacillati</taxon>
        <taxon>Actinomycetota</taxon>
        <taxon>Actinomycetes</taxon>
        <taxon>Micromonosporales</taxon>
        <taxon>Micromonosporaceae</taxon>
        <taxon>Paractinoplanes</taxon>
    </lineage>
</organism>
<dbReference type="NCBIfam" id="TIGR00666">
    <property type="entry name" value="PBP4"/>
    <property type="match status" value="1"/>
</dbReference>
<accession>A0ABQ3Y5E8</accession>
<dbReference type="EMBL" id="BOMI01000072">
    <property type="protein sequence ID" value="GID75218.1"/>
    <property type="molecule type" value="Genomic_DNA"/>
</dbReference>
<protein>
    <recommendedName>
        <fullName evidence="6">Serine-type D-Ala-D-Ala carboxypeptidase</fullName>
    </recommendedName>
</protein>
<sequence>MASTPLRLGEAGPTQAAPPSPGAGQAGPAQAAQRTAGTGHAGASDQGGPAQGGNVYGGKPQAAGQAAGGAVYGSRGQENPGADVTQVVNAGGPSPEPGNATVNLRQESDATAVVPRVPAPPAGPALQPVVRDPAASRARDEAEKPRDPAAARARDEAEKPRDPAAAGARDEAGKAGTGRKTRTKAVAGIVALLVVAAGLVGVVRPGPVKDWLASDEPTAAPTTAAPTAEASPTPVLAAANGGGTALTAAGVKKALDPLVGSAALGTKVHVRVLDVASEEVLYARNADTMTTPASTTKLLTAAAVLSARGPAYRIGTRAVAGSAPGEVVLVGGGDPTLSVGAKGQFPGAARLDQLAAQVKKALGGTEPTKVTIDTSLFSGPETAVGWDSSDISPGGQVSRIQSLMTNAGRIEPVHNEYGGDPRFPDPAVAAGKAFAKLLGVSGDTVKRGKAPTAATAASAPAGIAPGKQLGVVQSPPMVQLTDWMLEQSDNTMADVLGRHVAIADGQPATFDGATDAIVKRMTGLGLPGDEADLYDASGLSRNNGISPTLLTQLLALASSGQQPAISSMFGGLPVAGWSGTMLKRFVAPRANQIGQGVVRAKTGTLSGVNTMAGVVTTREGRLLVFAIMASGSGNAVTARAALDKVPARLVTCGC</sequence>
<evidence type="ECO:0000256" key="1">
    <source>
        <dbReference type="ARBA" id="ARBA00006096"/>
    </source>
</evidence>
<keyword evidence="2" id="KW-0378">Hydrolase</keyword>
<dbReference type="InterPro" id="IPR012338">
    <property type="entry name" value="Beta-lactam/transpept-like"/>
</dbReference>
<comment type="similarity">
    <text evidence="1">Belongs to the peptidase S13 family.</text>
</comment>
<name>A0ABQ3Y5E8_9ACTN</name>
<feature type="region of interest" description="Disordered" evidence="3">
    <location>
        <begin position="213"/>
        <end position="232"/>
    </location>
</feature>
<gene>
    <name evidence="4" type="ORF">Ade02nite_38590</name>
</gene>
<comment type="caution">
    <text evidence="4">The sequence shown here is derived from an EMBL/GenBank/DDBJ whole genome shotgun (WGS) entry which is preliminary data.</text>
</comment>